<name>A0A7X8SGL3_9BACT</name>
<dbReference type="InterPro" id="IPR051201">
    <property type="entry name" value="Chloro_Bact_Ser_Proteases"/>
</dbReference>
<dbReference type="SUPFAM" id="SSF50494">
    <property type="entry name" value="Trypsin-like serine proteases"/>
    <property type="match status" value="1"/>
</dbReference>
<evidence type="ECO:0000256" key="1">
    <source>
        <dbReference type="ARBA" id="ARBA00022670"/>
    </source>
</evidence>
<dbReference type="Pfam" id="PF13365">
    <property type="entry name" value="Trypsin_2"/>
    <property type="match status" value="1"/>
</dbReference>
<gene>
    <name evidence="3" type="ORF">HGP29_01670</name>
</gene>
<evidence type="ECO:0000313" key="4">
    <source>
        <dbReference type="Proteomes" id="UP000585050"/>
    </source>
</evidence>
<keyword evidence="4" id="KW-1185">Reference proteome</keyword>
<dbReference type="GO" id="GO:0004252">
    <property type="term" value="F:serine-type endopeptidase activity"/>
    <property type="evidence" value="ECO:0007669"/>
    <property type="project" value="InterPro"/>
</dbReference>
<sequence>MYKIIITLLITSFLFSGCATILNGKYQRVRIQTDKGATILVNGEEPKIKNGKVHVSRSKTPHQLTVTKEGYQDENRVLIGYKRHPLYYLSWAFVFYILPPALDNGDKAFNFDKSYSVTKMKRELYEKGSELKDVRLNKVSVDLDKSVQNQKLFIKYRNYLKGVESNYYDKYYEKEDIDVENTVFSDILNVTLHDKGFINKENKALNNSYLNNAYLNANLVAMETEHVKSHYGSNVDFITVKFKIEWEILDYYKKPIYKRTISTKSDQFVVGKVVDSPSETGSFKAINTTIEKSLVQFMNLKEVKEHLKVTTDIKEESFASLPIPSAPKYVSNMNQAVDASVTIKNENGHGSGFIISENGYIITNYHVISDSGKDYEVVLNDGRSFKHEIIRVDRVNDLALIKIEAKDLVPFKVSNTKEHTIAQEVYVIGTPTADDLNSTVSKGIISGIRENKSGQTLLQTDASINGGNSGGVICTKQGMVLGVVSSKLSGLGIEGVAFGIPSHLIHEKLHLDFVEVDN</sequence>
<dbReference type="PROSITE" id="PS51257">
    <property type="entry name" value="PROKAR_LIPOPROTEIN"/>
    <property type="match status" value="1"/>
</dbReference>
<accession>A0A7X8SGL3</accession>
<dbReference type="Proteomes" id="UP000585050">
    <property type="component" value="Unassembled WGS sequence"/>
</dbReference>
<dbReference type="AlphaFoldDB" id="A0A7X8SGL3"/>
<evidence type="ECO:0000313" key="3">
    <source>
        <dbReference type="EMBL" id="NLR89889.1"/>
    </source>
</evidence>
<organism evidence="3 4">
    <name type="scientific">Flammeovirga agarivorans</name>
    <dbReference type="NCBI Taxonomy" id="2726742"/>
    <lineage>
        <taxon>Bacteria</taxon>
        <taxon>Pseudomonadati</taxon>
        <taxon>Bacteroidota</taxon>
        <taxon>Cytophagia</taxon>
        <taxon>Cytophagales</taxon>
        <taxon>Flammeovirgaceae</taxon>
        <taxon>Flammeovirga</taxon>
    </lineage>
</organism>
<proteinExistence type="predicted"/>
<dbReference type="RefSeq" id="WP_168880573.1">
    <property type="nucleotide sequence ID" value="NZ_JABAIL010000001.1"/>
</dbReference>
<dbReference type="PANTHER" id="PTHR43343">
    <property type="entry name" value="PEPTIDASE S12"/>
    <property type="match status" value="1"/>
</dbReference>
<dbReference type="EMBL" id="JABAIL010000001">
    <property type="protein sequence ID" value="NLR89889.1"/>
    <property type="molecule type" value="Genomic_DNA"/>
</dbReference>
<dbReference type="PANTHER" id="PTHR43343:SF3">
    <property type="entry name" value="PROTEASE DO-LIKE 8, CHLOROPLASTIC"/>
    <property type="match status" value="1"/>
</dbReference>
<protein>
    <submittedName>
        <fullName evidence="3">Serine protease</fullName>
    </submittedName>
</protein>
<dbReference type="GO" id="GO:0006508">
    <property type="term" value="P:proteolysis"/>
    <property type="evidence" value="ECO:0007669"/>
    <property type="project" value="UniProtKB-KW"/>
</dbReference>
<evidence type="ECO:0000256" key="2">
    <source>
        <dbReference type="ARBA" id="ARBA00022801"/>
    </source>
</evidence>
<comment type="caution">
    <text evidence="3">The sequence shown here is derived from an EMBL/GenBank/DDBJ whole genome shotgun (WGS) entry which is preliminary data.</text>
</comment>
<keyword evidence="2" id="KW-0378">Hydrolase</keyword>
<dbReference type="InterPro" id="IPR001940">
    <property type="entry name" value="Peptidase_S1C"/>
</dbReference>
<dbReference type="InterPro" id="IPR009003">
    <property type="entry name" value="Peptidase_S1_PA"/>
</dbReference>
<dbReference type="PRINTS" id="PR00834">
    <property type="entry name" value="PROTEASES2C"/>
</dbReference>
<reference evidence="3 4" key="1">
    <citation type="submission" date="2020-04" db="EMBL/GenBank/DDBJ databases">
        <title>Flammeovirga sp. SR4, a novel species isolated from seawater.</title>
        <authorList>
            <person name="Wang X."/>
        </authorList>
    </citation>
    <scope>NUCLEOTIDE SEQUENCE [LARGE SCALE GENOMIC DNA]</scope>
    <source>
        <strain evidence="3 4">SR4</strain>
    </source>
</reference>
<dbReference type="Gene3D" id="2.40.10.120">
    <property type="match status" value="1"/>
</dbReference>
<keyword evidence="1 3" id="KW-0645">Protease</keyword>